<reference evidence="3 4" key="1">
    <citation type="submission" date="2020-08" db="EMBL/GenBank/DDBJ databases">
        <title>Genomic Encyclopedia of Type Strains, Phase IV (KMG-IV): sequencing the most valuable type-strain genomes for metagenomic binning, comparative biology and taxonomic classification.</title>
        <authorList>
            <person name="Goeker M."/>
        </authorList>
    </citation>
    <scope>NUCLEOTIDE SEQUENCE [LARGE SCALE GENOMIC DNA]</scope>
    <source>
        <strain evidence="3 4">DSM 27026</strain>
    </source>
</reference>
<organism evidence="3 4">
    <name type="scientific">Acidocella aromatica</name>
    <dbReference type="NCBI Taxonomy" id="1303579"/>
    <lineage>
        <taxon>Bacteria</taxon>
        <taxon>Pseudomonadati</taxon>
        <taxon>Pseudomonadota</taxon>
        <taxon>Alphaproteobacteria</taxon>
        <taxon>Acetobacterales</taxon>
        <taxon>Acidocellaceae</taxon>
        <taxon>Acidocella</taxon>
    </lineage>
</organism>
<evidence type="ECO:0000313" key="4">
    <source>
        <dbReference type="Proteomes" id="UP000553706"/>
    </source>
</evidence>
<comment type="caution">
    <text evidence="3">The sequence shown here is derived from an EMBL/GenBank/DDBJ whole genome shotgun (WGS) entry which is preliminary data.</text>
</comment>
<dbReference type="EMBL" id="JACHFJ010000001">
    <property type="protein sequence ID" value="MBB5372067.1"/>
    <property type="molecule type" value="Genomic_DNA"/>
</dbReference>
<dbReference type="AlphaFoldDB" id="A0A840VB55"/>
<proteinExistence type="predicted"/>
<sequence>MLKQRYLGVSLALALLLSGGLAAWADNAGPTEPDGLSKLQTMVGNLGYTTSLDSDKQAFAIEWHGDYDYRLHFDLSKDGTLAYAYVNVNTYKPADLAKLNLTKLLETSDIGDFYFSMENSTDGESLYANAIIPLAGLTPQSLRAMLESINDKLSSSSQIWDTSLWKK</sequence>
<dbReference type="RefSeq" id="WP_183265064.1">
    <property type="nucleotide sequence ID" value="NZ_JACHFJ010000001.1"/>
</dbReference>
<gene>
    <name evidence="3" type="ORF">HNP71_000291</name>
</gene>
<name>A0A840VB55_9PROT</name>
<dbReference type="InterPro" id="IPR001763">
    <property type="entry name" value="Rhodanese-like_dom"/>
</dbReference>
<dbReference type="Proteomes" id="UP000553706">
    <property type="component" value="Unassembled WGS sequence"/>
</dbReference>
<protein>
    <recommendedName>
        <fullName evidence="2">Rhodanese domain-containing protein</fullName>
    </recommendedName>
</protein>
<feature type="signal peptide" evidence="1">
    <location>
        <begin position="1"/>
        <end position="25"/>
    </location>
</feature>
<feature type="chain" id="PRO_5032352218" description="Rhodanese domain-containing protein" evidence="1">
    <location>
        <begin position="26"/>
        <end position="167"/>
    </location>
</feature>
<keyword evidence="1" id="KW-0732">Signal</keyword>
<dbReference type="PROSITE" id="PS50206">
    <property type="entry name" value="RHODANESE_3"/>
    <property type="match status" value="1"/>
</dbReference>
<feature type="domain" description="Rhodanese" evidence="2">
    <location>
        <begin position="16"/>
        <end position="33"/>
    </location>
</feature>
<keyword evidence="4" id="KW-1185">Reference proteome</keyword>
<evidence type="ECO:0000313" key="3">
    <source>
        <dbReference type="EMBL" id="MBB5372067.1"/>
    </source>
</evidence>
<evidence type="ECO:0000259" key="2">
    <source>
        <dbReference type="PROSITE" id="PS50206"/>
    </source>
</evidence>
<accession>A0A840VB55</accession>
<evidence type="ECO:0000256" key="1">
    <source>
        <dbReference type="SAM" id="SignalP"/>
    </source>
</evidence>